<comment type="caution">
    <text evidence="13">The sequence shown here is derived from an EMBL/GenBank/DDBJ whole genome shotgun (WGS) entry which is preliminary data.</text>
</comment>
<feature type="disulfide bond" evidence="10">
    <location>
        <begin position="439"/>
        <end position="444"/>
    </location>
</feature>
<dbReference type="GO" id="GO:0005737">
    <property type="term" value="C:cytoplasm"/>
    <property type="evidence" value="ECO:0007669"/>
    <property type="project" value="TreeGrafter"/>
</dbReference>
<feature type="compositionally biased region" description="Low complexity" evidence="11">
    <location>
        <begin position="32"/>
        <end position="43"/>
    </location>
</feature>
<dbReference type="PANTHER" id="PTHR11923:SF93">
    <property type="entry name" value="GH07959P-RELATED"/>
    <property type="match status" value="1"/>
</dbReference>
<evidence type="ECO:0000256" key="5">
    <source>
        <dbReference type="ARBA" id="ARBA00022989"/>
    </source>
</evidence>
<feature type="transmembrane region" description="Helical" evidence="12">
    <location>
        <begin position="563"/>
        <end position="584"/>
    </location>
</feature>
<keyword evidence="8" id="KW-0675">Receptor</keyword>
<evidence type="ECO:0000256" key="10">
    <source>
        <dbReference type="PIRSR" id="PIRSR605428-52"/>
    </source>
</evidence>
<evidence type="ECO:0000313" key="13">
    <source>
        <dbReference type="EMBL" id="CAH0099085.1"/>
    </source>
</evidence>
<keyword evidence="4 12" id="KW-0812">Transmembrane</keyword>
<comment type="subcellular location">
    <subcellularLocation>
        <location evidence="1">Cell membrane</location>
        <topology evidence="1">Multi-pass membrane protein</topology>
    </subcellularLocation>
</comment>
<evidence type="ECO:0000256" key="11">
    <source>
        <dbReference type="SAM" id="MobiDB-lite"/>
    </source>
</evidence>
<evidence type="ECO:0000256" key="4">
    <source>
        <dbReference type="ARBA" id="ARBA00022692"/>
    </source>
</evidence>
<name>A0A8J2RB00_9CRUS</name>
<dbReference type="GO" id="GO:0005044">
    <property type="term" value="F:scavenger receptor activity"/>
    <property type="evidence" value="ECO:0007669"/>
    <property type="project" value="TreeGrafter"/>
</dbReference>
<evidence type="ECO:0000256" key="8">
    <source>
        <dbReference type="ARBA" id="ARBA00023170"/>
    </source>
</evidence>
<dbReference type="EMBL" id="CAKKLH010000013">
    <property type="protein sequence ID" value="CAH0099085.1"/>
    <property type="molecule type" value="Genomic_DNA"/>
</dbReference>
<evidence type="ECO:0000313" key="14">
    <source>
        <dbReference type="Proteomes" id="UP000789390"/>
    </source>
</evidence>
<feature type="region of interest" description="Disordered" evidence="11">
    <location>
        <begin position="27"/>
        <end position="47"/>
    </location>
</feature>
<dbReference type="Proteomes" id="UP000789390">
    <property type="component" value="Unassembled WGS sequence"/>
</dbReference>
<keyword evidence="6 12" id="KW-0472">Membrane</keyword>
<sequence length="608" mass="68947">MFIFASSVRHPRYEVKMASEICDVDDAVKDNSSYPSSTSTSDSHMPLIEDHRSETATTSTQIHDLTDEPDREFVTQLLLKRSRVLKYWRSAPSSTRSFVTRGAVALAEVTQRPETKPSRRRMGRSWPRCCAISGLVTAVVCAILALTFPLLYHAILNYELSLQKGTMSYKMWEEPPVKMYIKFYFFNVTNSEDIVNNQAKPILQQLGPYTFIESHHRVNIQPHDNYTMTYQQRRVWHFVQELSNGTLADNITALNVPLAGATYTLRFQPLWFKVGFNRIVKFLGSQLFVTKNASELIFDGYSDPLLELGKRLPPGTFPPMDKFAWFYQRNNSDSYDGVFNIFTGADHISKMGEMDLWNYTSQTNFYESYCGMVNGSFGEAWAPRRNKTNISMYVTDICRSITLDYEKEVIDAGVPVYRFAATEKVFANATVHPDNWCFCSGGVCNPSGVGNASTCRFGAPLFISYPHYYLADPYYIDQVEGLRPEKDLHQFYVDLEPEMAVPTSVRARLQINFLIEPDIDIDAVRNLNRMFLPLIWFELSADLTPDLGFWVNLANRVPVFGTAAFFGVLCLSLVAVAVSGVFLVKRRSRTHAIASADGSSKDSDTIDS</sequence>
<dbReference type="AlphaFoldDB" id="A0A8J2RB00"/>
<dbReference type="PRINTS" id="PR01609">
    <property type="entry name" value="CD36FAMILY"/>
</dbReference>
<gene>
    <name evidence="13" type="ORF">DGAL_LOCUS1194</name>
</gene>
<evidence type="ECO:0000256" key="12">
    <source>
        <dbReference type="SAM" id="Phobius"/>
    </source>
</evidence>
<feature type="disulfide bond" evidence="10">
    <location>
        <begin position="370"/>
        <end position="437"/>
    </location>
</feature>
<evidence type="ECO:0000256" key="3">
    <source>
        <dbReference type="ARBA" id="ARBA00022475"/>
    </source>
</evidence>
<evidence type="ECO:0000256" key="7">
    <source>
        <dbReference type="ARBA" id="ARBA00023157"/>
    </source>
</evidence>
<evidence type="ECO:0000256" key="1">
    <source>
        <dbReference type="ARBA" id="ARBA00004651"/>
    </source>
</evidence>
<organism evidence="13 14">
    <name type="scientific">Daphnia galeata</name>
    <dbReference type="NCBI Taxonomy" id="27404"/>
    <lineage>
        <taxon>Eukaryota</taxon>
        <taxon>Metazoa</taxon>
        <taxon>Ecdysozoa</taxon>
        <taxon>Arthropoda</taxon>
        <taxon>Crustacea</taxon>
        <taxon>Branchiopoda</taxon>
        <taxon>Diplostraca</taxon>
        <taxon>Cladocera</taxon>
        <taxon>Anomopoda</taxon>
        <taxon>Daphniidae</taxon>
        <taxon>Daphnia</taxon>
    </lineage>
</organism>
<keyword evidence="3" id="KW-1003">Cell membrane</keyword>
<dbReference type="OrthoDB" id="514335at2759"/>
<reference evidence="13" key="1">
    <citation type="submission" date="2021-11" db="EMBL/GenBank/DDBJ databases">
        <authorList>
            <person name="Schell T."/>
        </authorList>
    </citation>
    <scope>NUCLEOTIDE SEQUENCE</scope>
    <source>
        <strain evidence="13">M5</strain>
    </source>
</reference>
<feature type="disulfide bond" evidence="10">
    <location>
        <begin position="398"/>
        <end position="455"/>
    </location>
</feature>
<evidence type="ECO:0000256" key="9">
    <source>
        <dbReference type="ARBA" id="ARBA00023180"/>
    </source>
</evidence>
<dbReference type="InterPro" id="IPR002159">
    <property type="entry name" value="CD36_fam"/>
</dbReference>
<protein>
    <submittedName>
        <fullName evidence="13">Uncharacterized protein</fullName>
    </submittedName>
</protein>
<proteinExistence type="inferred from homology"/>
<dbReference type="GO" id="GO:0005886">
    <property type="term" value="C:plasma membrane"/>
    <property type="evidence" value="ECO:0007669"/>
    <property type="project" value="UniProtKB-SubCell"/>
</dbReference>
<keyword evidence="7 10" id="KW-1015">Disulfide bond</keyword>
<comment type="similarity">
    <text evidence="2">Belongs to the CD36 family.</text>
</comment>
<evidence type="ECO:0000256" key="2">
    <source>
        <dbReference type="ARBA" id="ARBA00010532"/>
    </source>
</evidence>
<dbReference type="InterPro" id="IPR005428">
    <property type="entry name" value="CD36/SCARB1/SNMP1"/>
</dbReference>
<feature type="transmembrane region" description="Helical" evidence="12">
    <location>
        <begin position="129"/>
        <end position="152"/>
    </location>
</feature>
<dbReference type="PRINTS" id="PR01610">
    <property type="entry name" value="CD36ANTIGEN"/>
</dbReference>
<dbReference type="PANTHER" id="PTHR11923">
    <property type="entry name" value="SCAVENGER RECEPTOR CLASS B TYPE-1 SR-B1"/>
    <property type="match status" value="1"/>
</dbReference>
<dbReference type="Pfam" id="PF01130">
    <property type="entry name" value="CD36"/>
    <property type="match status" value="1"/>
</dbReference>
<evidence type="ECO:0000256" key="6">
    <source>
        <dbReference type="ARBA" id="ARBA00023136"/>
    </source>
</evidence>
<accession>A0A8J2RB00</accession>
<keyword evidence="9" id="KW-0325">Glycoprotein</keyword>
<keyword evidence="14" id="KW-1185">Reference proteome</keyword>
<keyword evidence="5 12" id="KW-1133">Transmembrane helix</keyword>